<dbReference type="InterPro" id="IPR002048">
    <property type="entry name" value="EF_hand_dom"/>
</dbReference>
<dbReference type="EMBL" id="UYRU01045286">
    <property type="protein sequence ID" value="VDK89145.1"/>
    <property type="molecule type" value="Genomic_DNA"/>
</dbReference>
<dbReference type="GO" id="GO:0005509">
    <property type="term" value="F:calcium ion binding"/>
    <property type="evidence" value="ECO:0007669"/>
    <property type="project" value="InterPro"/>
</dbReference>
<dbReference type="InterPro" id="IPR011992">
    <property type="entry name" value="EF-hand-dom_pair"/>
</dbReference>
<name>A0A3P6U521_DIBLA</name>
<dbReference type="AlphaFoldDB" id="A0A3P6U521"/>
<dbReference type="Gene3D" id="1.10.238.10">
    <property type="entry name" value="EF-hand"/>
    <property type="match status" value="1"/>
</dbReference>
<accession>A0A3P6U521</accession>
<gene>
    <name evidence="2" type="ORF">DILT_LOCUS4332</name>
</gene>
<evidence type="ECO:0000313" key="2">
    <source>
        <dbReference type="EMBL" id="VDK89145.1"/>
    </source>
</evidence>
<dbReference type="OrthoDB" id="26525at2759"/>
<reference evidence="2 3" key="1">
    <citation type="submission" date="2018-11" db="EMBL/GenBank/DDBJ databases">
        <authorList>
            <consortium name="Pathogen Informatics"/>
        </authorList>
    </citation>
    <scope>NUCLEOTIDE SEQUENCE [LARGE SCALE GENOMIC DNA]</scope>
</reference>
<organism evidence="2 3">
    <name type="scientific">Dibothriocephalus latus</name>
    <name type="common">Fish tapeworm</name>
    <name type="synonym">Diphyllobothrium latum</name>
    <dbReference type="NCBI Taxonomy" id="60516"/>
    <lineage>
        <taxon>Eukaryota</taxon>
        <taxon>Metazoa</taxon>
        <taxon>Spiralia</taxon>
        <taxon>Lophotrochozoa</taxon>
        <taxon>Platyhelminthes</taxon>
        <taxon>Cestoda</taxon>
        <taxon>Eucestoda</taxon>
        <taxon>Diphyllobothriidea</taxon>
        <taxon>Diphyllobothriidae</taxon>
        <taxon>Dibothriocephalus</taxon>
    </lineage>
</organism>
<keyword evidence="3" id="KW-1185">Reference proteome</keyword>
<proteinExistence type="predicted"/>
<dbReference type="SUPFAM" id="SSF47473">
    <property type="entry name" value="EF-hand"/>
    <property type="match status" value="1"/>
</dbReference>
<dbReference type="PROSITE" id="PS50222">
    <property type="entry name" value="EF_HAND_2"/>
    <property type="match status" value="1"/>
</dbReference>
<evidence type="ECO:0000259" key="1">
    <source>
        <dbReference type="PROSITE" id="PS50222"/>
    </source>
</evidence>
<feature type="domain" description="EF-hand" evidence="1">
    <location>
        <begin position="1"/>
        <end position="34"/>
    </location>
</feature>
<protein>
    <recommendedName>
        <fullName evidence="1">EF-hand domain-containing protein</fullName>
    </recommendedName>
</protein>
<evidence type="ECO:0000313" key="3">
    <source>
        <dbReference type="Proteomes" id="UP000281553"/>
    </source>
</evidence>
<sequence length="153" mass="17779">MSDYMQIYTAVDKDNKGYITIPDLEKYAKENGMNPKIAQKWQIEFDPQNTGRIKLEKFCEVLNVDPKEVAKQQEQQHAAVPSGKIRVLDQEMSERMMEDTLNITKQYISEYPSDLKGVLMDVLSKLLTARLLRIKDREGGELEQSDWFYVLSI</sequence>
<dbReference type="Proteomes" id="UP000281553">
    <property type="component" value="Unassembled WGS sequence"/>
</dbReference>